<gene>
    <name evidence="1" type="ORF">L7E55_11555</name>
</gene>
<dbReference type="EMBL" id="JAKOAV010000021">
    <property type="protein sequence ID" value="MDF9408987.1"/>
    <property type="molecule type" value="Genomic_DNA"/>
</dbReference>
<name>A0A9X4H672_9FIRM</name>
<dbReference type="Gene3D" id="2.40.50.100">
    <property type="match status" value="1"/>
</dbReference>
<evidence type="ECO:0000313" key="2">
    <source>
        <dbReference type="Proteomes" id="UP001154312"/>
    </source>
</evidence>
<protein>
    <submittedName>
        <fullName evidence="1">HlyD family efflux transporter periplasmic adaptor subunit</fullName>
    </submittedName>
</protein>
<organism evidence="1 2">
    <name type="scientific">Pelotomaculum isophthalicicum JI</name>
    <dbReference type="NCBI Taxonomy" id="947010"/>
    <lineage>
        <taxon>Bacteria</taxon>
        <taxon>Bacillati</taxon>
        <taxon>Bacillota</taxon>
        <taxon>Clostridia</taxon>
        <taxon>Eubacteriales</taxon>
        <taxon>Desulfotomaculaceae</taxon>
        <taxon>Pelotomaculum</taxon>
    </lineage>
</organism>
<dbReference type="GO" id="GO:1990281">
    <property type="term" value="C:efflux pump complex"/>
    <property type="evidence" value="ECO:0007669"/>
    <property type="project" value="TreeGrafter"/>
</dbReference>
<accession>A0A9X4H672</accession>
<dbReference type="RefSeq" id="WP_277444396.1">
    <property type="nucleotide sequence ID" value="NZ_JAKOAV010000021.1"/>
</dbReference>
<reference evidence="1" key="1">
    <citation type="submission" date="2022-02" db="EMBL/GenBank/DDBJ databases">
        <authorList>
            <person name="Leng L."/>
        </authorList>
    </citation>
    <scope>NUCLEOTIDE SEQUENCE</scope>
    <source>
        <strain evidence="1">JI</strain>
    </source>
</reference>
<dbReference type="Gene3D" id="1.10.287.470">
    <property type="entry name" value="Helix hairpin bin"/>
    <property type="match status" value="1"/>
</dbReference>
<dbReference type="PANTHER" id="PTHR30469">
    <property type="entry name" value="MULTIDRUG RESISTANCE PROTEIN MDTA"/>
    <property type="match status" value="1"/>
</dbReference>
<dbReference type="Proteomes" id="UP001154312">
    <property type="component" value="Unassembled WGS sequence"/>
</dbReference>
<evidence type="ECO:0000313" key="1">
    <source>
        <dbReference type="EMBL" id="MDF9408987.1"/>
    </source>
</evidence>
<comment type="caution">
    <text evidence="1">The sequence shown here is derived from an EMBL/GenBank/DDBJ whole genome shotgun (WGS) entry which is preliminary data.</text>
</comment>
<dbReference type="SUPFAM" id="SSF111369">
    <property type="entry name" value="HlyD-like secretion proteins"/>
    <property type="match status" value="1"/>
</dbReference>
<dbReference type="GO" id="GO:0015562">
    <property type="term" value="F:efflux transmembrane transporter activity"/>
    <property type="evidence" value="ECO:0007669"/>
    <property type="project" value="TreeGrafter"/>
</dbReference>
<keyword evidence="2" id="KW-1185">Reference proteome</keyword>
<proteinExistence type="predicted"/>
<dbReference type="AlphaFoldDB" id="A0A9X4H672"/>
<sequence length="86" mass="9287">MYTQAKTTNEAARNSLDILLNATIPETIRQCEAQLKKARADYANSVIKAPINGVVTARNINPGEMAGLGQPVVTIVKLDPVVVQRL</sequence>